<dbReference type="AlphaFoldDB" id="A0A1I7IZX3"/>
<keyword evidence="2" id="KW-1185">Reference proteome</keyword>
<gene>
    <name evidence="1" type="ORF">SAMN05216480_1279</name>
</gene>
<proteinExistence type="predicted"/>
<dbReference type="EMBL" id="FPBK01000027">
    <property type="protein sequence ID" value="SFU78442.1"/>
    <property type="molecule type" value="Genomic_DNA"/>
</dbReference>
<dbReference type="RefSeq" id="WP_093026658.1">
    <property type="nucleotide sequence ID" value="NZ_FPBK01000027.1"/>
</dbReference>
<reference evidence="1 2" key="1">
    <citation type="submission" date="2016-10" db="EMBL/GenBank/DDBJ databases">
        <authorList>
            <person name="de Groot N.N."/>
        </authorList>
    </citation>
    <scope>NUCLEOTIDE SEQUENCE [LARGE SCALE GENOMIC DNA]</scope>
    <source>
        <strain evidence="1 2">CGMCC 1.12333</strain>
    </source>
</reference>
<accession>A0A1I7IZX3</accession>
<sequence>MMDDLIRESLKNFFASTKVLMEQNVIRSSKYTADIAEYIIQEIYGLELCKSQREPGYDGTLNQKKYQIKINNSSQKTNQDVGDPELYDYFILIITSNSLLFDKKYTGYFMAIYEFEKKILEGKKYIAKTTIHQNKPTYLVTDEFQVKVMVSNNDVLFTNMKNIS</sequence>
<evidence type="ECO:0000313" key="2">
    <source>
        <dbReference type="Proteomes" id="UP000199138"/>
    </source>
</evidence>
<dbReference type="OrthoDB" id="1231056at2"/>
<dbReference type="STRING" id="1224947.SAMN05216480_1279"/>
<evidence type="ECO:0000313" key="1">
    <source>
        <dbReference type="EMBL" id="SFU78442.1"/>
    </source>
</evidence>
<organism evidence="1 2">
    <name type="scientific">Pustulibacterium marinum</name>
    <dbReference type="NCBI Taxonomy" id="1224947"/>
    <lineage>
        <taxon>Bacteria</taxon>
        <taxon>Pseudomonadati</taxon>
        <taxon>Bacteroidota</taxon>
        <taxon>Flavobacteriia</taxon>
        <taxon>Flavobacteriales</taxon>
        <taxon>Flavobacteriaceae</taxon>
        <taxon>Pustulibacterium</taxon>
    </lineage>
</organism>
<dbReference type="Proteomes" id="UP000199138">
    <property type="component" value="Unassembled WGS sequence"/>
</dbReference>
<name>A0A1I7IZX3_9FLAO</name>
<protein>
    <submittedName>
        <fullName evidence="1">Uncharacterized protein</fullName>
    </submittedName>
</protein>